<protein>
    <recommendedName>
        <fullName evidence="12">tRNA:m(4)X modification enzyme TRM13</fullName>
        <ecNumber evidence="12">2.1.1.225</ecNumber>
    </recommendedName>
</protein>
<evidence type="ECO:0000256" key="13">
    <source>
        <dbReference type="SAM" id="MobiDB-lite"/>
    </source>
</evidence>
<organism evidence="15">
    <name type="scientific">Musca domestica</name>
    <name type="common">House fly</name>
    <dbReference type="NCBI Taxonomy" id="7370"/>
    <lineage>
        <taxon>Eukaryota</taxon>
        <taxon>Metazoa</taxon>
        <taxon>Ecdysozoa</taxon>
        <taxon>Arthropoda</taxon>
        <taxon>Hexapoda</taxon>
        <taxon>Insecta</taxon>
        <taxon>Pterygota</taxon>
        <taxon>Neoptera</taxon>
        <taxon>Endopterygota</taxon>
        <taxon>Diptera</taxon>
        <taxon>Brachycera</taxon>
        <taxon>Muscomorpha</taxon>
        <taxon>Muscoidea</taxon>
        <taxon>Muscidae</taxon>
        <taxon>Musca</taxon>
    </lineage>
</organism>
<evidence type="ECO:0000313" key="16">
    <source>
        <dbReference type="Proteomes" id="UP001652621"/>
    </source>
</evidence>
<dbReference type="AlphaFoldDB" id="A0A1I8MJT4"/>
<comment type="similarity">
    <text evidence="1 12">Belongs to the methyltransferase TRM13 family.</text>
</comment>
<keyword evidence="3 12" id="KW-0808">Transferase</keyword>
<dbReference type="Pfam" id="PF05253">
    <property type="entry name" value="zf-U11-48K"/>
    <property type="match status" value="1"/>
</dbReference>
<dbReference type="InterPro" id="IPR007871">
    <property type="entry name" value="Methyltransferase_TRM13"/>
</dbReference>
<comment type="catalytic activity">
    <reaction evidence="9 12">
        <text>cytidine(4) in tRNA(Pro) + S-adenosyl-L-methionine = 2'-O-methylcytidine(4) in tRNA(Pro) + S-adenosyl-L-homocysteine + H(+)</text>
        <dbReference type="Rhea" id="RHEA:32767"/>
        <dbReference type="Rhea" id="RHEA-COMP:10397"/>
        <dbReference type="Rhea" id="RHEA-COMP:10398"/>
        <dbReference type="ChEBI" id="CHEBI:15378"/>
        <dbReference type="ChEBI" id="CHEBI:57856"/>
        <dbReference type="ChEBI" id="CHEBI:59789"/>
        <dbReference type="ChEBI" id="CHEBI:74495"/>
        <dbReference type="ChEBI" id="CHEBI:82748"/>
        <dbReference type="EC" id="2.1.1.225"/>
    </reaction>
</comment>
<dbReference type="RefSeq" id="XP_005182246.1">
    <property type="nucleotide sequence ID" value="XM_005182189.3"/>
</dbReference>
<dbReference type="Pfam" id="PF05206">
    <property type="entry name" value="TRM13"/>
    <property type="match status" value="1"/>
</dbReference>
<dbReference type="GO" id="GO:0008270">
    <property type="term" value="F:zinc ion binding"/>
    <property type="evidence" value="ECO:0007669"/>
    <property type="project" value="UniProtKB-KW"/>
</dbReference>
<sequence length="451" mass="51702">MSDSEQPVKKQKMTAETEATNGEPPKDVPQSVPAEKTCKHWVQRKKRFCKMTVAKGKDYCGEHAPAVQLEDGQSPEDQDRIPCPLDGKHTVYKKNLKKHLKICNAKPKEDLPEYIQKNVNAGEAEDALTSDEFNSIKLSELEDSEFYKVIDIVKELYGKYVDAQIHSLDYHHKCMDEELAKEEYGKESRKHLLQAAALLGILDNEQTIQNSTSFVEFGAGKGQLAFYLSKLLENMQNSQVVLVDRMSLRHKKDNKIEDRSLVQRIRADIVDFKLEKLPALENSQHCVAVSKHLCGGATDLSLRCIIQAAAQKCLTDLIMIAVCCHHRCDWSSFVGKEFFKRHEVTPRQFAIITKMVSWAICGTGKSRERRKALEEQNLSEQEIKEIQSNQRLSLAEREIIGFMCKRILDYARLEYLRQHDYDANLYYYVEKDVTLENVVLLARRRSGSTDK</sequence>
<dbReference type="STRING" id="7370.A0A1I8MJT4"/>
<evidence type="ECO:0000256" key="6">
    <source>
        <dbReference type="ARBA" id="ARBA00022723"/>
    </source>
</evidence>
<dbReference type="PANTHER" id="PTHR12998">
    <property type="entry name" value="TRNA:M(4)X MODIFICATION ENZYME TRM13 HOMOLOG"/>
    <property type="match status" value="1"/>
</dbReference>
<dbReference type="GeneID" id="101892271"/>
<evidence type="ECO:0000313" key="15">
    <source>
        <dbReference type="EnsemblMetazoa" id="MDOA005649-PA"/>
    </source>
</evidence>
<reference evidence="17" key="2">
    <citation type="submission" date="2025-04" db="UniProtKB">
        <authorList>
            <consortium name="RefSeq"/>
        </authorList>
    </citation>
    <scope>IDENTIFICATION</scope>
    <source>
        <strain evidence="17">Aabys</strain>
    </source>
</reference>
<keyword evidence="7 12" id="KW-0863">Zinc-finger</keyword>
<evidence type="ECO:0000256" key="11">
    <source>
        <dbReference type="ARBA" id="ARBA00049393"/>
    </source>
</evidence>
<dbReference type="Pfam" id="PF11722">
    <property type="entry name" value="zf-TRM13_CCCH"/>
    <property type="match status" value="1"/>
</dbReference>
<keyword evidence="5 12" id="KW-0819">tRNA processing</keyword>
<dbReference type="KEGG" id="mde:101892271"/>
<dbReference type="Proteomes" id="UP001652621">
    <property type="component" value="Unplaced"/>
</dbReference>
<dbReference type="GO" id="GO:0030488">
    <property type="term" value="P:tRNA methylation"/>
    <property type="evidence" value="ECO:0007669"/>
    <property type="project" value="InterPro"/>
</dbReference>
<dbReference type="GO" id="GO:0106050">
    <property type="term" value="F:tRNA 2'-O-methyltransferase activity"/>
    <property type="evidence" value="ECO:0007669"/>
    <property type="project" value="UniProtKB-UniRule"/>
</dbReference>
<dbReference type="InterPro" id="IPR021721">
    <property type="entry name" value="Znf_CCCH-type_TRM13"/>
</dbReference>
<evidence type="ECO:0000256" key="12">
    <source>
        <dbReference type="RuleBase" id="RU367103"/>
    </source>
</evidence>
<evidence type="ECO:0000256" key="7">
    <source>
        <dbReference type="ARBA" id="ARBA00022771"/>
    </source>
</evidence>
<dbReference type="EnsemblMetazoa" id="MDOA005649-RA">
    <property type="protein sequence ID" value="MDOA005649-PA"/>
    <property type="gene ID" value="MDOA005649"/>
</dbReference>
<feature type="domain" description="CHHC U11-48K-type" evidence="14">
    <location>
        <begin position="80"/>
        <end position="107"/>
    </location>
</feature>
<keyword evidence="6 12" id="KW-0479">Metal-binding</keyword>
<dbReference type="PROSITE" id="PS51800">
    <property type="entry name" value="ZF_CHHC_U11_48K"/>
    <property type="match status" value="1"/>
</dbReference>
<evidence type="ECO:0000256" key="5">
    <source>
        <dbReference type="ARBA" id="ARBA00022694"/>
    </source>
</evidence>
<dbReference type="OrthoDB" id="258806at2759"/>
<proteinExistence type="inferred from homology"/>
<comment type="catalytic activity">
    <reaction evidence="11 12">
        <text>adenosine(4) in tRNA(His) + S-adenosyl-L-methionine = 2'-O-methyladenosine(4) in tRNA(His) + S-adenosyl-L-homocysteine + H(+)</text>
        <dbReference type="Rhea" id="RHEA:43196"/>
        <dbReference type="Rhea" id="RHEA-COMP:10401"/>
        <dbReference type="Rhea" id="RHEA-COMP:10402"/>
        <dbReference type="ChEBI" id="CHEBI:15378"/>
        <dbReference type="ChEBI" id="CHEBI:57856"/>
        <dbReference type="ChEBI" id="CHEBI:59789"/>
        <dbReference type="ChEBI" id="CHEBI:74411"/>
        <dbReference type="ChEBI" id="CHEBI:74477"/>
        <dbReference type="EC" id="2.1.1.225"/>
    </reaction>
</comment>
<keyword evidence="4 12" id="KW-0949">S-adenosyl-L-methionine</keyword>
<dbReference type="PANTHER" id="PTHR12998:SF0">
    <property type="entry name" value="TRNA:M(4)X MODIFICATION ENZYME TRM13 HOMOLOG"/>
    <property type="match status" value="1"/>
</dbReference>
<evidence type="ECO:0000256" key="3">
    <source>
        <dbReference type="ARBA" id="ARBA00022679"/>
    </source>
</evidence>
<dbReference type="InterPro" id="IPR022776">
    <property type="entry name" value="TRM13/UPF0224_CHHC_Znf_dom"/>
</dbReference>
<evidence type="ECO:0000259" key="14">
    <source>
        <dbReference type="PROSITE" id="PS51800"/>
    </source>
</evidence>
<evidence type="ECO:0000313" key="17">
    <source>
        <dbReference type="RefSeq" id="XP_005182246.1"/>
    </source>
</evidence>
<dbReference type="VEuPathDB" id="VectorBase:MDOA005649"/>
<comment type="catalytic activity">
    <reaction evidence="10 12">
        <text>cytidine(4) in tRNA(Gly)(GCC) + S-adenosyl-L-methionine = 2'-O-methylcytidine(4) in tRNA(Gly)(GCC) + S-adenosyl-L-homocysteine + H(+)</text>
        <dbReference type="Rhea" id="RHEA:43192"/>
        <dbReference type="Rhea" id="RHEA-COMP:10399"/>
        <dbReference type="Rhea" id="RHEA-COMP:10400"/>
        <dbReference type="ChEBI" id="CHEBI:15378"/>
        <dbReference type="ChEBI" id="CHEBI:57856"/>
        <dbReference type="ChEBI" id="CHEBI:59789"/>
        <dbReference type="ChEBI" id="CHEBI:74495"/>
        <dbReference type="ChEBI" id="CHEBI:82748"/>
        <dbReference type="EC" id="2.1.1.225"/>
    </reaction>
</comment>
<evidence type="ECO:0000256" key="1">
    <source>
        <dbReference type="ARBA" id="ARBA00005265"/>
    </source>
</evidence>
<comment type="function">
    <text evidence="12">tRNA methylase which 2'-O-methylates cytidine(4) in tRNA(Pro) and tRNA(Gly)(GCC), and adenosine(4) in tRNA(His).</text>
</comment>
<name>A0A1I8MJT4_MUSDO</name>
<keyword evidence="2 12" id="KW-0489">Methyltransferase</keyword>
<evidence type="ECO:0000256" key="10">
    <source>
        <dbReference type="ARBA" id="ARBA00048635"/>
    </source>
</evidence>
<evidence type="ECO:0000256" key="4">
    <source>
        <dbReference type="ARBA" id="ARBA00022691"/>
    </source>
</evidence>
<keyword evidence="16" id="KW-1185">Reference proteome</keyword>
<dbReference type="InterPro" id="IPR039044">
    <property type="entry name" value="Trm13"/>
</dbReference>
<evidence type="ECO:0000256" key="8">
    <source>
        <dbReference type="ARBA" id="ARBA00022833"/>
    </source>
</evidence>
<dbReference type="eggNOG" id="KOG2811">
    <property type="taxonomic scope" value="Eukaryota"/>
</dbReference>
<feature type="region of interest" description="Disordered" evidence="13">
    <location>
        <begin position="1"/>
        <end position="34"/>
    </location>
</feature>
<gene>
    <name evidence="15" type="primary">101892271</name>
    <name evidence="17" type="synonym">LOC101892271</name>
</gene>
<evidence type="ECO:0000256" key="2">
    <source>
        <dbReference type="ARBA" id="ARBA00022603"/>
    </source>
</evidence>
<reference evidence="15" key="1">
    <citation type="submission" date="2020-05" db="UniProtKB">
        <authorList>
            <consortium name="EnsemblMetazoa"/>
        </authorList>
    </citation>
    <scope>IDENTIFICATION</scope>
    <source>
        <strain evidence="15">Aabys</strain>
    </source>
</reference>
<evidence type="ECO:0000256" key="9">
    <source>
        <dbReference type="ARBA" id="ARBA00048165"/>
    </source>
</evidence>
<dbReference type="VEuPathDB" id="VectorBase:MDOMA2_011430"/>
<dbReference type="EC" id="2.1.1.225" evidence="12"/>
<keyword evidence="8 12" id="KW-0862">Zinc</keyword>
<accession>A0A1I8MJT4</accession>